<proteinExistence type="predicted"/>
<evidence type="ECO:0000313" key="2">
    <source>
        <dbReference type="EMBL" id="KNY28443.1"/>
    </source>
</evidence>
<evidence type="ECO:0000313" key="3">
    <source>
        <dbReference type="Proteomes" id="UP000036923"/>
    </source>
</evidence>
<reference evidence="3" key="1">
    <citation type="submission" date="2015-07" db="EMBL/GenBank/DDBJ databases">
        <title>Near-Complete Genome Sequence of the Cellulolytic Bacterium Bacteroides (Pseudobacteroides) cellulosolvens ATCC 35603.</title>
        <authorList>
            <person name="Dassa B."/>
            <person name="Utturkar S.M."/>
            <person name="Klingeman D.M."/>
            <person name="Hurt R.A."/>
            <person name="Keller M."/>
            <person name="Xu J."/>
            <person name="Reddy Y.H.K."/>
            <person name="Borovok I."/>
            <person name="Grinberg I.R."/>
            <person name="Lamed R."/>
            <person name="Zhivin O."/>
            <person name="Bayer E.A."/>
            <person name="Brown S.D."/>
        </authorList>
    </citation>
    <scope>NUCLEOTIDE SEQUENCE [LARGE SCALE GENOMIC DNA]</scope>
    <source>
        <strain evidence="3">DSM 2933</strain>
    </source>
</reference>
<dbReference type="EMBL" id="LGTC01000001">
    <property type="protein sequence ID" value="KNY28443.1"/>
    <property type="molecule type" value="Genomic_DNA"/>
</dbReference>
<gene>
    <name evidence="2" type="ORF">Bccel_3717</name>
</gene>
<dbReference type="RefSeq" id="WP_036938807.1">
    <property type="nucleotide sequence ID" value="NZ_JQKC01000007.1"/>
</dbReference>
<dbReference type="Pfam" id="PF13240">
    <property type="entry name" value="Zn_Ribbon_1"/>
    <property type="match status" value="1"/>
</dbReference>
<evidence type="ECO:0000259" key="1">
    <source>
        <dbReference type="Pfam" id="PF13240"/>
    </source>
</evidence>
<sequence length="119" mass="12993">MSLINNVGKKITGAGKVAIKASGNMVQITKLNMAIKSEESKIQGYMAEIGSAIFDKYKEGKDIDSDVKTNCEEIENCIKAIDELRLKIIDVRDLKKCPGCGNEIDKDDVFCSKCGTKAD</sequence>
<dbReference type="InterPro" id="IPR026870">
    <property type="entry name" value="Zinc_ribbon_dom"/>
</dbReference>
<name>A0A0L6JRN2_9FIRM</name>
<comment type="caution">
    <text evidence="2">The sequence shown here is derived from an EMBL/GenBank/DDBJ whole genome shotgun (WGS) entry which is preliminary data.</text>
</comment>
<dbReference type="AlphaFoldDB" id="A0A0L6JRN2"/>
<dbReference type="Proteomes" id="UP000036923">
    <property type="component" value="Unassembled WGS sequence"/>
</dbReference>
<protein>
    <submittedName>
        <fullName evidence="2">Zinc-ribbon domain containing protein</fullName>
    </submittedName>
</protein>
<keyword evidence="3" id="KW-1185">Reference proteome</keyword>
<dbReference type="STRING" id="398512.Bccel_3717"/>
<accession>A0A0L6JRN2</accession>
<organism evidence="2 3">
    <name type="scientific">Pseudobacteroides cellulosolvens ATCC 35603 = DSM 2933</name>
    <dbReference type="NCBI Taxonomy" id="398512"/>
    <lineage>
        <taxon>Bacteria</taxon>
        <taxon>Bacillati</taxon>
        <taxon>Bacillota</taxon>
        <taxon>Clostridia</taxon>
        <taxon>Eubacteriales</taxon>
        <taxon>Oscillospiraceae</taxon>
        <taxon>Pseudobacteroides</taxon>
    </lineage>
</organism>
<feature type="domain" description="Zinc-ribbon" evidence="1">
    <location>
        <begin position="96"/>
        <end position="117"/>
    </location>
</feature>
<dbReference type="OrthoDB" id="9788304at2"/>